<dbReference type="InterPro" id="IPR018708">
    <property type="entry name" value="DUF2225"/>
</dbReference>
<reference evidence="1 2" key="1">
    <citation type="journal article" date="2003" name="Int. J. Syst. Evol. Microbiol.">
        <title>Bacillus nealsonii sp. nov., isolated from a spacecraft-assembly facility, whose spores are gamma-radiation resistant.</title>
        <authorList>
            <person name="Venkateswaran K."/>
            <person name="Kempf M."/>
            <person name="Chen F."/>
            <person name="Satomi M."/>
            <person name="Nicholson W."/>
            <person name="Kern R."/>
        </authorList>
    </citation>
    <scope>NUCLEOTIDE SEQUENCE [LARGE SCALE GENOMIC DNA]</scope>
    <source>
        <strain evidence="1 2">FO-92</strain>
    </source>
</reference>
<dbReference type="Proteomes" id="UP000233375">
    <property type="component" value="Unassembled WGS sequence"/>
</dbReference>
<keyword evidence="2" id="KW-1185">Reference proteome</keyword>
<accession>A0A2N0Z269</accession>
<comment type="caution">
    <text evidence="1">The sequence shown here is derived from an EMBL/GenBank/DDBJ whole genome shotgun (WGS) entry which is preliminary data.</text>
</comment>
<sequence>MTSIEPLYDKQCTCLLCGTDFTTKKIRIKFVKVLNLDSDFSPTYADSNNPLFYYVHICPACGFSFHEESTPKFSFNEKMLLIEKVCNQWTPRSFGSKRSLSDAITSYKLATYCATLREEKHVLIGGLYIRLAWIYRSILEKNQENRFLLLALQEYEASYMTGDYKGTIVSELKTMYLIGELARRTGQISKAIKYFSLVIEQQTNTIEPNIIHLAKEGWSRIKEFHQT</sequence>
<evidence type="ECO:0000313" key="2">
    <source>
        <dbReference type="Proteomes" id="UP000233375"/>
    </source>
</evidence>
<dbReference type="RefSeq" id="WP_101177348.1">
    <property type="nucleotide sequence ID" value="NZ_PISE01000022.1"/>
</dbReference>
<dbReference type="AlphaFoldDB" id="A0A2N0Z269"/>
<dbReference type="Pfam" id="PF09986">
    <property type="entry name" value="DUF2225"/>
    <property type="match status" value="1"/>
</dbReference>
<gene>
    <name evidence="1" type="ORF">CWS01_11530</name>
</gene>
<dbReference type="OrthoDB" id="9780343at2"/>
<proteinExistence type="predicted"/>
<dbReference type="EMBL" id="PISE01000022">
    <property type="protein sequence ID" value="PKG23613.1"/>
    <property type="molecule type" value="Genomic_DNA"/>
</dbReference>
<evidence type="ECO:0000313" key="1">
    <source>
        <dbReference type="EMBL" id="PKG23613.1"/>
    </source>
</evidence>
<protein>
    <submittedName>
        <fullName evidence="1">DUF2225 domain-containing protein</fullName>
    </submittedName>
</protein>
<organism evidence="1 2">
    <name type="scientific">Niallia nealsonii</name>
    <dbReference type="NCBI Taxonomy" id="115979"/>
    <lineage>
        <taxon>Bacteria</taxon>
        <taxon>Bacillati</taxon>
        <taxon>Bacillota</taxon>
        <taxon>Bacilli</taxon>
        <taxon>Bacillales</taxon>
        <taxon>Bacillaceae</taxon>
        <taxon>Niallia</taxon>
    </lineage>
</organism>
<name>A0A2N0Z269_9BACI</name>